<organism evidence="2 3">
    <name type="scientific">Candidula unifasciata</name>
    <dbReference type="NCBI Taxonomy" id="100452"/>
    <lineage>
        <taxon>Eukaryota</taxon>
        <taxon>Metazoa</taxon>
        <taxon>Spiralia</taxon>
        <taxon>Lophotrochozoa</taxon>
        <taxon>Mollusca</taxon>
        <taxon>Gastropoda</taxon>
        <taxon>Heterobranchia</taxon>
        <taxon>Euthyneura</taxon>
        <taxon>Panpulmonata</taxon>
        <taxon>Eupulmonata</taxon>
        <taxon>Stylommatophora</taxon>
        <taxon>Helicina</taxon>
        <taxon>Helicoidea</taxon>
        <taxon>Geomitridae</taxon>
        <taxon>Candidula</taxon>
    </lineage>
</organism>
<dbReference type="AlphaFoldDB" id="A0A8S3YPY1"/>
<feature type="non-terminal residue" evidence="2">
    <location>
        <position position="1"/>
    </location>
</feature>
<dbReference type="EMBL" id="CAJHNH020000558">
    <property type="protein sequence ID" value="CAG5118498.1"/>
    <property type="molecule type" value="Genomic_DNA"/>
</dbReference>
<sequence length="131" mass="14227">DATVELGDEGDDEYKIETEVVDNETLDVGPFKHDHSKEIPIKGDVYPEPYIYSAVDSTKKPAVGLSNSVKPSNDSGKPAAISQKSDRSEGNSVKPSNDFRDSAAVTRNLENGYYAADGNTDTKFGEGLFYM</sequence>
<gene>
    <name evidence="2" type="ORF">CUNI_LOCUS4056</name>
</gene>
<comment type="caution">
    <text evidence="2">The sequence shown here is derived from an EMBL/GenBank/DDBJ whole genome shotgun (WGS) entry which is preliminary data.</text>
</comment>
<name>A0A8S3YPY1_9EUPU</name>
<reference evidence="2" key="1">
    <citation type="submission" date="2021-04" db="EMBL/GenBank/DDBJ databases">
        <authorList>
            <consortium name="Molecular Ecology Group"/>
        </authorList>
    </citation>
    <scope>NUCLEOTIDE SEQUENCE</scope>
</reference>
<proteinExistence type="predicted"/>
<evidence type="ECO:0000313" key="3">
    <source>
        <dbReference type="Proteomes" id="UP000678393"/>
    </source>
</evidence>
<protein>
    <submittedName>
        <fullName evidence="2">Uncharacterized protein</fullName>
    </submittedName>
</protein>
<feature type="region of interest" description="Disordered" evidence="1">
    <location>
        <begin position="63"/>
        <end position="102"/>
    </location>
</feature>
<dbReference type="OrthoDB" id="6155409at2759"/>
<evidence type="ECO:0000256" key="1">
    <source>
        <dbReference type="SAM" id="MobiDB-lite"/>
    </source>
</evidence>
<feature type="compositionally biased region" description="Polar residues" evidence="1">
    <location>
        <begin position="65"/>
        <end position="75"/>
    </location>
</feature>
<evidence type="ECO:0000313" key="2">
    <source>
        <dbReference type="EMBL" id="CAG5118498.1"/>
    </source>
</evidence>
<keyword evidence="3" id="KW-1185">Reference proteome</keyword>
<accession>A0A8S3YPY1</accession>
<dbReference type="Proteomes" id="UP000678393">
    <property type="component" value="Unassembled WGS sequence"/>
</dbReference>